<reference evidence="2" key="1">
    <citation type="submission" date="2018-10" db="EMBL/GenBank/DDBJ databases">
        <title>Effector identification in a new, highly contiguous assembly of the strawberry crown rot pathogen Phytophthora cactorum.</title>
        <authorList>
            <person name="Armitage A.D."/>
            <person name="Nellist C.F."/>
            <person name="Bates H."/>
            <person name="Vickerstaff R.J."/>
            <person name="Harrison R.J."/>
        </authorList>
    </citation>
    <scope>NUCLEOTIDE SEQUENCE</scope>
    <source>
        <strain evidence="1">15-7</strain>
        <strain evidence="2">4032</strain>
        <strain evidence="3">4040</strain>
        <strain evidence="4">P415</strain>
    </source>
</reference>
<comment type="caution">
    <text evidence="2">The sequence shown here is derived from an EMBL/GenBank/DDBJ whole genome shotgun (WGS) entry which is preliminary data.</text>
</comment>
<evidence type="ECO:0000313" key="2">
    <source>
        <dbReference type="EMBL" id="KAG2871998.1"/>
    </source>
</evidence>
<evidence type="ECO:0000313" key="1">
    <source>
        <dbReference type="EMBL" id="KAG2801710.1"/>
    </source>
</evidence>
<accession>A0A8T1A8U5</accession>
<organism evidence="2 5">
    <name type="scientific">Phytophthora cactorum</name>
    <dbReference type="NCBI Taxonomy" id="29920"/>
    <lineage>
        <taxon>Eukaryota</taxon>
        <taxon>Sar</taxon>
        <taxon>Stramenopiles</taxon>
        <taxon>Oomycota</taxon>
        <taxon>Peronosporomycetes</taxon>
        <taxon>Peronosporales</taxon>
        <taxon>Peronosporaceae</taxon>
        <taxon>Phytophthora</taxon>
    </lineage>
</organism>
<evidence type="ECO:0000313" key="3">
    <source>
        <dbReference type="EMBL" id="KAG2874952.1"/>
    </source>
</evidence>
<gene>
    <name evidence="1" type="ORF">PC113_g24572</name>
    <name evidence="2" type="ORF">PC115_g24715</name>
    <name evidence="3" type="ORF">PC117_g27509</name>
    <name evidence="4" type="ORF">PC118_g24849</name>
</gene>
<dbReference type="EMBL" id="RCMI01003593">
    <property type="protein sequence ID" value="KAG2871998.1"/>
    <property type="molecule type" value="Genomic_DNA"/>
</dbReference>
<dbReference type="Proteomes" id="UP000736787">
    <property type="component" value="Unassembled WGS sequence"/>
</dbReference>
<dbReference type="AlphaFoldDB" id="A0A8T1A8U5"/>
<name>A0A8T1A8U5_9STRA</name>
<dbReference type="EMBL" id="RCMG01003323">
    <property type="protein sequence ID" value="KAG2801710.1"/>
    <property type="molecule type" value="Genomic_DNA"/>
</dbReference>
<evidence type="ECO:0000313" key="5">
    <source>
        <dbReference type="Proteomes" id="UP000774804"/>
    </source>
</evidence>
<sequence length="97" mass="11323">MELMEKYPVQLDDAYLRARTIECKWEAMCSTDYMHHFVIPVDLTQSMQAAITNASSEQRKPDEVDDRVKKQGIVLDLVARIDPKLWKFSRYADLCVL</sequence>
<dbReference type="Proteomes" id="UP000697107">
    <property type="component" value="Unassembled WGS sequence"/>
</dbReference>
<dbReference type="VEuPathDB" id="FungiDB:PC110_g1609"/>
<dbReference type="EMBL" id="RCML01003530">
    <property type="protein sequence ID" value="KAG2954443.1"/>
    <property type="molecule type" value="Genomic_DNA"/>
</dbReference>
<protein>
    <submittedName>
        <fullName evidence="2">Uncharacterized protein</fullName>
    </submittedName>
</protein>
<proteinExistence type="predicted"/>
<dbReference type="Proteomes" id="UP000735874">
    <property type="component" value="Unassembled WGS sequence"/>
</dbReference>
<evidence type="ECO:0000313" key="4">
    <source>
        <dbReference type="EMBL" id="KAG2954443.1"/>
    </source>
</evidence>
<dbReference type="Proteomes" id="UP000774804">
    <property type="component" value="Unassembled WGS sequence"/>
</dbReference>
<dbReference type="EMBL" id="RCMK01003444">
    <property type="protein sequence ID" value="KAG2874952.1"/>
    <property type="molecule type" value="Genomic_DNA"/>
</dbReference>